<dbReference type="RefSeq" id="WP_379886675.1">
    <property type="nucleotide sequence ID" value="NZ_JBHSDI010000012.1"/>
</dbReference>
<evidence type="ECO:0000313" key="1">
    <source>
        <dbReference type="EMBL" id="MFC4259128.1"/>
    </source>
</evidence>
<dbReference type="EMBL" id="JBHSDI010000012">
    <property type="protein sequence ID" value="MFC4259128.1"/>
    <property type="molecule type" value="Genomic_DNA"/>
</dbReference>
<evidence type="ECO:0000313" key="2">
    <source>
        <dbReference type="Proteomes" id="UP001595798"/>
    </source>
</evidence>
<protein>
    <submittedName>
        <fullName evidence="1">Uncharacterized protein</fullName>
    </submittedName>
</protein>
<accession>A0ABV8QH65</accession>
<reference evidence="2" key="1">
    <citation type="journal article" date="2019" name="Int. J. Syst. Evol. Microbiol.">
        <title>The Global Catalogue of Microorganisms (GCM) 10K type strain sequencing project: providing services to taxonomists for standard genome sequencing and annotation.</title>
        <authorList>
            <consortium name="The Broad Institute Genomics Platform"/>
            <consortium name="The Broad Institute Genome Sequencing Center for Infectious Disease"/>
            <person name="Wu L."/>
            <person name="Ma J."/>
        </authorList>
    </citation>
    <scope>NUCLEOTIDE SEQUENCE [LARGE SCALE GENOMIC DNA]</scope>
    <source>
        <strain evidence="2">CECT 7297</strain>
    </source>
</reference>
<dbReference type="Proteomes" id="UP001595798">
    <property type="component" value="Unassembled WGS sequence"/>
</dbReference>
<proteinExistence type="predicted"/>
<comment type="caution">
    <text evidence="1">The sequence shown here is derived from an EMBL/GenBank/DDBJ whole genome shotgun (WGS) entry which is preliminary data.</text>
</comment>
<keyword evidence="2" id="KW-1185">Reference proteome</keyword>
<organism evidence="1 2">
    <name type="scientific">Marinobacter lacisalsi</name>
    <dbReference type="NCBI Taxonomy" id="475979"/>
    <lineage>
        <taxon>Bacteria</taxon>
        <taxon>Pseudomonadati</taxon>
        <taxon>Pseudomonadota</taxon>
        <taxon>Gammaproteobacteria</taxon>
        <taxon>Pseudomonadales</taxon>
        <taxon>Marinobacteraceae</taxon>
        <taxon>Marinobacter</taxon>
    </lineage>
</organism>
<gene>
    <name evidence="1" type="ORF">ACFOZ5_08820</name>
</gene>
<sequence>MLYRFLYRRKRRDRWWRFLVLKSAFIRDGKNDTRRSVGNAGLQAAFKRFGYPVPTALSCFWEELVAKGALRCPELIPEDLMSIQSQARALDPGLLAAMGWLDLFRLSIGIGFFETARILREKALDRMVMDADDSRAGLSQLTSACYAEVERERFPLAWSMLDRMRSLGCPPHRITQARWYIALMAGGPIDVDSTVAWASSADPAFGETIAGMRMALVGPVASDMAQGSEIDGHDRVVKFGYRGGHQGRDPDTQGARIDIAYYNNTQAKALSSAGYKAAFSELRWGVCHNRKGASCFPDSLPNLRLLSSLQWFMPDTHLNAGPNAVIDMLRFAPAGIRIFNTDMMLSSGRFTGYRQPNDKPTDYTRSFIKTHDPILQYQIMRRLWSCDYIKGDDRFEEVMALGLVSYLEELQKAYGADTCALF</sequence>
<name>A0ABV8QH65_9GAMM</name>